<keyword evidence="2" id="KW-1185">Reference proteome</keyword>
<evidence type="ECO:0000313" key="2">
    <source>
        <dbReference type="Proteomes" id="UP001147733"/>
    </source>
</evidence>
<dbReference type="EMBL" id="JAPQKT010000001">
    <property type="protein sequence ID" value="KAJ5242078.1"/>
    <property type="molecule type" value="Genomic_DNA"/>
</dbReference>
<organism evidence="1 2">
    <name type="scientific">Penicillium citrinum</name>
    <dbReference type="NCBI Taxonomy" id="5077"/>
    <lineage>
        <taxon>Eukaryota</taxon>
        <taxon>Fungi</taxon>
        <taxon>Dikarya</taxon>
        <taxon>Ascomycota</taxon>
        <taxon>Pezizomycotina</taxon>
        <taxon>Eurotiomycetes</taxon>
        <taxon>Eurotiomycetidae</taxon>
        <taxon>Eurotiales</taxon>
        <taxon>Aspergillaceae</taxon>
        <taxon>Penicillium</taxon>
    </lineage>
</organism>
<dbReference type="GeneID" id="81378492"/>
<sequence>MDLESDITHASKPPSVLWVLICVLCVWQGNRHGRFAKAHHDLGQATISFHATSTPGENLITYIRTLLVDFSLFTRLSLKRLATGGRLRKNTKVGASTAAISAPARWELQREFVISAMTRFPKSAKIGSEMRSLLGERPIDYEPLDPEPPRYGRHKHFEINDNELNYNNVRFEKILNFYEELDELEGYNYLQDLRAQAVTFIVAHREAEWPSRKKKGRLRNLQILTVRIGLGNERLMSEFLKGTSILSGPDHERGCS</sequence>
<evidence type="ECO:0000313" key="1">
    <source>
        <dbReference type="EMBL" id="KAJ5242078.1"/>
    </source>
</evidence>
<gene>
    <name evidence="1" type="ORF">N7469_000405</name>
</gene>
<reference evidence="1" key="2">
    <citation type="journal article" date="2023" name="IMA Fungus">
        <title>Comparative genomic study of the Penicillium genus elucidates a diverse pangenome and 15 lateral gene transfer events.</title>
        <authorList>
            <person name="Petersen C."/>
            <person name="Sorensen T."/>
            <person name="Nielsen M.R."/>
            <person name="Sondergaard T.E."/>
            <person name="Sorensen J.L."/>
            <person name="Fitzpatrick D.A."/>
            <person name="Frisvad J.C."/>
            <person name="Nielsen K.L."/>
        </authorList>
    </citation>
    <scope>NUCLEOTIDE SEQUENCE</scope>
    <source>
        <strain evidence="1">IBT 23319</strain>
    </source>
</reference>
<accession>A0A9W9TUV4</accession>
<dbReference type="Proteomes" id="UP001147733">
    <property type="component" value="Unassembled WGS sequence"/>
</dbReference>
<proteinExistence type="predicted"/>
<dbReference type="AlphaFoldDB" id="A0A9W9TUV4"/>
<protein>
    <submittedName>
        <fullName evidence="1">Uncharacterized protein</fullName>
    </submittedName>
</protein>
<dbReference type="OrthoDB" id="3538597at2759"/>
<dbReference type="RefSeq" id="XP_056505082.1">
    <property type="nucleotide sequence ID" value="XM_056639325.1"/>
</dbReference>
<name>A0A9W9TUV4_PENCI</name>
<reference evidence="1" key="1">
    <citation type="submission" date="2022-11" db="EMBL/GenBank/DDBJ databases">
        <authorList>
            <person name="Petersen C."/>
        </authorList>
    </citation>
    <scope>NUCLEOTIDE SEQUENCE</scope>
    <source>
        <strain evidence="1">IBT 23319</strain>
    </source>
</reference>
<comment type="caution">
    <text evidence="1">The sequence shown here is derived from an EMBL/GenBank/DDBJ whole genome shotgun (WGS) entry which is preliminary data.</text>
</comment>